<dbReference type="InterPro" id="IPR029058">
    <property type="entry name" value="AB_hydrolase_fold"/>
</dbReference>
<dbReference type="AlphaFoldDB" id="A0A345PBT2"/>
<dbReference type="SUPFAM" id="SSF53474">
    <property type="entry name" value="alpha/beta-Hydrolases"/>
    <property type="match status" value="1"/>
</dbReference>
<dbReference type="Proteomes" id="UP000253940">
    <property type="component" value="Chromosome"/>
</dbReference>
<evidence type="ECO:0000313" key="4">
    <source>
        <dbReference type="EMBL" id="AXI04741.1"/>
    </source>
</evidence>
<feature type="domain" description="BD-FAE-like" evidence="3">
    <location>
        <begin position="70"/>
        <end position="262"/>
    </location>
</feature>
<proteinExistence type="predicted"/>
<gene>
    <name evidence="4" type="ORF">HYN46_15570</name>
</gene>
<feature type="signal peptide" evidence="2">
    <location>
        <begin position="1"/>
        <end position="21"/>
    </location>
</feature>
<organism evidence="4 5">
    <name type="scientific">Aquirhabdus parva</name>
    <dbReference type="NCBI Taxonomy" id="2283318"/>
    <lineage>
        <taxon>Bacteria</taxon>
        <taxon>Pseudomonadati</taxon>
        <taxon>Pseudomonadota</taxon>
        <taxon>Gammaproteobacteria</taxon>
        <taxon>Moraxellales</taxon>
        <taxon>Moraxellaceae</taxon>
        <taxon>Aquirhabdus</taxon>
    </lineage>
</organism>
<dbReference type="PANTHER" id="PTHR48081:SF6">
    <property type="entry name" value="PEPTIDASE S9 PROLYL OLIGOPEPTIDASE CATALYTIC DOMAIN-CONTAINING PROTEIN"/>
    <property type="match status" value="1"/>
</dbReference>
<dbReference type="KEGG" id="mbah:HYN46_15570"/>
<dbReference type="Gene3D" id="3.40.50.1820">
    <property type="entry name" value="alpha/beta hydrolase"/>
    <property type="match status" value="1"/>
</dbReference>
<accession>A0A345PBT2</accession>
<evidence type="ECO:0000259" key="3">
    <source>
        <dbReference type="Pfam" id="PF20434"/>
    </source>
</evidence>
<protein>
    <submittedName>
        <fullName evidence="4">Alpha/beta hydrolase</fullName>
    </submittedName>
</protein>
<feature type="chain" id="PRO_5016742000" evidence="2">
    <location>
        <begin position="22"/>
        <end position="311"/>
    </location>
</feature>
<dbReference type="InterPro" id="IPR049492">
    <property type="entry name" value="BD-FAE-like_dom"/>
</dbReference>
<reference evidence="4 5" key="1">
    <citation type="submission" date="2018-07" db="EMBL/GenBank/DDBJ databases">
        <title>Genome sequencing of Moraxellaceae gen. HYN0046.</title>
        <authorList>
            <person name="Kim M."/>
            <person name="Yi H."/>
        </authorList>
    </citation>
    <scope>NUCLEOTIDE SEQUENCE [LARGE SCALE GENOMIC DNA]</scope>
    <source>
        <strain evidence="4 5">HYN0046</strain>
    </source>
</reference>
<dbReference type="Pfam" id="PF20434">
    <property type="entry name" value="BD-FAE"/>
    <property type="match status" value="1"/>
</dbReference>
<dbReference type="EMBL" id="CP031222">
    <property type="protein sequence ID" value="AXI04741.1"/>
    <property type="molecule type" value="Genomic_DNA"/>
</dbReference>
<dbReference type="OrthoDB" id="9771666at2"/>
<evidence type="ECO:0000256" key="1">
    <source>
        <dbReference type="ARBA" id="ARBA00022801"/>
    </source>
</evidence>
<evidence type="ECO:0000313" key="5">
    <source>
        <dbReference type="Proteomes" id="UP000253940"/>
    </source>
</evidence>
<keyword evidence="2" id="KW-0732">Signal</keyword>
<dbReference type="InterPro" id="IPR050300">
    <property type="entry name" value="GDXG_lipolytic_enzyme"/>
</dbReference>
<dbReference type="PANTHER" id="PTHR48081">
    <property type="entry name" value="AB HYDROLASE SUPERFAMILY PROTEIN C4A8.06C"/>
    <property type="match status" value="1"/>
</dbReference>
<keyword evidence="1 4" id="KW-0378">Hydrolase</keyword>
<sequence length="311" mass="33883">MLRFSRVLLGSIYCLSTPVWADSAPQNQSVQEEIISLWAKPPLTEVLPHVPEQLSKHGAVSHVAVPRLVVYRPAHPNGTAVLVIAGGGYKQIERGKESIPAARWLQAQGITTFELIYRLPTDWPVSASFQDAQRAMHLIRAQAVNYQVQSNHIGILGFSAGGHLAGMTAVTTAPLYKAVDAADQTSARPDFAGLIYPVITLMPPFDHTSTRRELVGDHPTLAQSQTYSVNMQTLDQTPPTFLAQALDDPISPVDNSVLMFASLRAHHVPTELHVFQTGGHGWGLGQTNTQTTAWPALFLAWLKHNGDLLGD</sequence>
<dbReference type="GO" id="GO:0016787">
    <property type="term" value="F:hydrolase activity"/>
    <property type="evidence" value="ECO:0007669"/>
    <property type="project" value="UniProtKB-KW"/>
</dbReference>
<dbReference type="RefSeq" id="WP_114900805.1">
    <property type="nucleotide sequence ID" value="NZ_CP031222.1"/>
</dbReference>
<evidence type="ECO:0000256" key="2">
    <source>
        <dbReference type="SAM" id="SignalP"/>
    </source>
</evidence>
<keyword evidence="5" id="KW-1185">Reference proteome</keyword>
<name>A0A345PBT2_9GAMM</name>